<accession>A0A1D9GBM1</accession>
<evidence type="ECO:0000313" key="2">
    <source>
        <dbReference type="Proteomes" id="UP000176944"/>
    </source>
</evidence>
<name>A0A1D9GBM1_MOOP1</name>
<reference evidence="2" key="1">
    <citation type="submission" date="2016-10" db="EMBL/GenBank/DDBJ databases">
        <title>Comparative genomics uncovers the prolific and rare metabolic potential of the cyanobacterial genus Moorea.</title>
        <authorList>
            <person name="Leao T."/>
            <person name="Castelao G."/>
            <person name="Korobeynikov A."/>
            <person name="Monroe E.A."/>
            <person name="Podell S."/>
            <person name="Glukhov E."/>
            <person name="Allen E."/>
            <person name="Gerwick W.H."/>
            <person name="Gerwick L."/>
        </authorList>
    </citation>
    <scope>NUCLEOTIDE SEQUENCE [LARGE SCALE GENOMIC DNA]</scope>
    <source>
        <strain evidence="2">JHB</strain>
        <plasmid evidence="2">Plasmid unnamed1</plasmid>
    </source>
</reference>
<geneLocation type="plasmid" evidence="1">
    <name>unnamed1</name>
</geneLocation>
<evidence type="ECO:0000313" key="1">
    <source>
        <dbReference type="EMBL" id="AOY85052.1"/>
    </source>
</evidence>
<dbReference type="Proteomes" id="UP000176944">
    <property type="component" value="Plasmid unnamed1"/>
</dbReference>
<proteinExistence type="predicted"/>
<organism evidence="1 2">
    <name type="scientific">Moorena producens (strain JHB)</name>
    <dbReference type="NCBI Taxonomy" id="1454205"/>
    <lineage>
        <taxon>Bacteria</taxon>
        <taxon>Bacillati</taxon>
        <taxon>Cyanobacteriota</taxon>
        <taxon>Cyanophyceae</taxon>
        <taxon>Coleofasciculales</taxon>
        <taxon>Coleofasciculaceae</taxon>
        <taxon>Moorena</taxon>
    </lineage>
</organism>
<protein>
    <submittedName>
        <fullName evidence="1">Uncharacterized protein</fullName>
    </submittedName>
</protein>
<gene>
    <name evidence="1" type="ORF">BJP36_35425</name>
</gene>
<keyword evidence="1" id="KW-0614">Plasmid</keyword>
<dbReference type="AlphaFoldDB" id="A0A1D9GBM1"/>
<dbReference type="EMBL" id="CP017709">
    <property type="protein sequence ID" value="AOY85052.1"/>
    <property type="molecule type" value="Genomic_DNA"/>
</dbReference>
<sequence length="107" mass="11986">MAFPGHNFIILREDSDDTYLLKCLDFDGIDDPYKALIAADLQYNQGIPMPPANIIWTFLSEDCDVGDILYGKFLPQSVKSEKPPTFKVVSRFKLVPEGGGEYKLAVL</sequence>